<dbReference type="Gramene" id="Mp2g05720.1">
    <property type="protein sequence ID" value="Mp2g05720.1.cds"/>
    <property type="gene ID" value="Mp2g05720"/>
</dbReference>
<dbReference type="AlphaFoldDB" id="A0A2R6XDH0"/>
<gene>
    <name evidence="2" type="ORF">MARPO_0021s0028</name>
</gene>
<evidence type="ECO:0000313" key="3">
    <source>
        <dbReference type="Proteomes" id="UP000244005"/>
    </source>
</evidence>
<protein>
    <submittedName>
        <fullName evidence="2">Uncharacterized protein</fullName>
    </submittedName>
</protein>
<evidence type="ECO:0000313" key="2">
    <source>
        <dbReference type="EMBL" id="PTQ44146.1"/>
    </source>
</evidence>
<feature type="region of interest" description="Disordered" evidence="1">
    <location>
        <begin position="152"/>
        <end position="199"/>
    </location>
</feature>
<feature type="region of interest" description="Disordered" evidence="1">
    <location>
        <begin position="1"/>
        <end position="55"/>
    </location>
</feature>
<feature type="compositionally biased region" description="Basic residues" evidence="1">
    <location>
        <begin position="181"/>
        <end position="199"/>
    </location>
</feature>
<accession>A0A2R6XDH0</accession>
<sequence>MDTGCASCSWGPRPSTVSSPRLASPRLLANSPPLQPPKPSPGPTGPLAGRARQLSVRRPAVRYDVTDQTKLVDYDDVLRCDGYGHTLPGRGTRERGLKFPRASKFSWLPTCSVLCTTATGPRGRGPRPVGGQGRWAEAAGTLYPAEVEVAAHNSRAGQSSAQKEGGREREREGEGEEGCLRRRQRKEGRKEGRKKGRKGAKLGLRLSLGLYPKAEPTGRLSWAGEVSSRIVCERGVGGVGGAAWIAVQHPQLRLD</sequence>
<evidence type="ECO:0000256" key="1">
    <source>
        <dbReference type="SAM" id="MobiDB-lite"/>
    </source>
</evidence>
<proteinExistence type="predicted"/>
<feature type="compositionally biased region" description="Pro residues" evidence="1">
    <location>
        <begin position="33"/>
        <end position="44"/>
    </location>
</feature>
<dbReference type="EMBL" id="KZ772693">
    <property type="protein sequence ID" value="PTQ44146.1"/>
    <property type="molecule type" value="Genomic_DNA"/>
</dbReference>
<reference evidence="3" key="1">
    <citation type="journal article" date="2017" name="Cell">
        <title>Insights into land plant evolution garnered from the Marchantia polymorpha genome.</title>
        <authorList>
            <person name="Bowman J.L."/>
            <person name="Kohchi T."/>
            <person name="Yamato K.T."/>
            <person name="Jenkins J."/>
            <person name="Shu S."/>
            <person name="Ishizaki K."/>
            <person name="Yamaoka S."/>
            <person name="Nishihama R."/>
            <person name="Nakamura Y."/>
            <person name="Berger F."/>
            <person name="Adam C."/>
            <person name="Aki S.S."/>
            <person name="Althoff F."/>
            <person name="Araki T."/>
            <person name="Arteaga-Vazquez M.A."/>
            <person name="Balasubrmanian S."/>
            <person name="Barry K."/>
            <person name="Bauer D."/>
            <person name="Boehm C.R."/>
            <person name="Briginshaw L."/>
            <person name="Caballero-Perez J."/>
            <person name="Catarino B."/>
            <person name="Chen F."/>
            <person name="Chiyoda S."/>
            <person name="Chovatia M."/>
            <person name="Davies K.M."/>
            <person name="Delmans M."/>
            <person name="Demura T."/>
            <person name="Dierschke T."/>
            <person name="Dolan L."/>
            <person name="Dorantes-Acosta A.E."/>
            <person name="Eklund D.M."/>
            <person name="Florent S.N."/>
            <person name="Flores-Sandoval E."/>
            <person name="Fujiyama A."/>
            <person name="Fukuzawa H."/>
            <person name="Galik B."/>
            <person name="Grimanelli D."/>
            <person name="Grimwood J."/>
            <person name="Grossniklaus U."/>
            <person name="Hamada T."/>
            <person name="Haseloff J."/>
            <person name="Hetherington A.J."/>
            <person name="Higo A."/>
            <person name="Hirakawa Y."/>
            <person name="Hundley H.N."/>
            <person name="Ikeda Y."/>
            <person name="Inoue K."/>
            <person name="Inoue S.I."/>
            <person name="Ishida S."/>
            <person name="Jia Q."/>
            <person name="Kakita M."/>
            <person name="Kanazawa T."/>
            <person name="Kawai Y."/>
            <person name="Kawashima T."/>
            <person name="Kennedy M."/>
            <person name="Kinose K."/>
            <person name="Kinoshita T."/>
            <person name="Kohara Y."/>
            <person name="Koide E."/>
            <person name="Komatsu K."/>
            <person name="Kopischke S."/>
            <person name="Kubo M."/>
            <person name="Kyozuka J."/>
            <person name="Lagercrantz U."/>
            <person name="Lin S.S."/>
            <person name="Lindquist E."/>
            <person name="Lipzen A.M."/>
            <person name="Lu C.W."/>
            <person name="De Luna E."/>
            <person name="Martienssen R.A."/>
            <person name="Minamino N."/>
            <person name="Mizutani M."/>
            <person name="Mizutani M."/>
            <person name="Mochizuki N."/>
            <person name="Monte I."/>
            <person name="Mosher R."/>
            <person name="Nagasaki H."/>
            <person name="Nakagami H."/>
            <person name="Naramoto S."/>
            <person name="Nishitani K."/>
            <person name="Ohtani M."/>
            <person name="Okamoto T."/>
            <person name="Okumura M."/>
            <person name="Phillips J."/>
            <person name="Pollak B."/>
            <person name="Reinders A."/>
            <person name="Rovekamp M."/>
            <person name="Sano R."/>
            <person name="Sawa S."/>
            <person name="Schmid M.W."/>
            <person name="Shirakawa M."/>
            <person name="Solano R."/>
            <person name="Spunde A."/>
            <person name="Suetsugu N."/>
            <person name="Sugano S."/>
            <person name="Sugiyama A."/>
            <person name="Sun R."/>
            <person name="Suzuki Y."/>
            <person name="Takenaka M."/>
            <person name="Takezawa D."/>
            <person name="Tomogane H."/>
            <person name="Tsuzuki M."/>
            <person name="Ueda T."/>
            <person name="Umeda M."/>
            <person name="Ward J.M."/>
            <person name="Watanabe Y."/>
            <person name="Yazaki K."/>
            <person name="Yokoyama R."/>
            <person name="Yoshitake Y."/>
            <person name="Yotsui I."/>
            <person name="Zachgo S."/>
            <person name="Schmutz J."/>
        </authorList>
    </citation>
    <scope>NUCLEOTIDE SEQUENCE [LARGE SCALE GENOMIC DNA]</scope>
    <source>
        <strain evidence="3">Tak-1</strain>
    </source>
</reference>
<name>A0A2R6XDH0_MARPO</name>
<organism evidence="2 3">
    <name type="scientific">Marchantia polymorpha</name>
    <name type="common">Common liverwort</name>
    <name type="synonym">Marchantia aquatica</name>
    <dbReference type="NCBI Taxonomy" id="3197"/>
    <lineage>
        <taxon>Eukaryota</taxon>
        <taxon>Viridiplantae</taxon>
        <taxon>Streptophyta</taxon>
        <taxon>Embryophyta</taxon>
        <taxon>Marchantiophyta</taxon>
        <taxon>Marchantiopsida</taxon>
        <taxon>Marchantiidae</taxon>
        <taxon>Marchantiales</taxon>
        <taxon>Marchantiaceae</taxon>
        <taxon>Marchantia</taxon>
    </lineage>
</organism>
<dbReference type="Proteomes" id="UP000244005">
    <property type="component" value="Unassembled WGS sequence"/>
</dbReference>
<keyword evidence="3" id="KW-1185">Reference proteome</keyword>